<dbReference type="GO" id="GO:0009401">
    <property type="term" value="P:phosphoenolpyruvate-dependent sugar phosphotransferase system"/>
    <property type="evidence" value="ECO:0007669"/>
    <property type="project" value="UniProtKB-KW"/>
</dbReference>
<dbReference type="KEGG" id="cgo:Corgl_0160"/>
<dbReference type="HOGENOM" id="CLU_012312_2_0_11"/>
<dbReference type="SUPFAM" id="SSF55604">
    <property type="entry name" value="Glucose permease domain IIB"/>
    <property type="match status" value="1"/>
</dbReference>
<feature type="transmembrane region" description="Helical" evidence="12">
    <location>
        <begin position="287"/>
        <end position="310"/>
    </location>
</feature>
<dbReference type="PANTHER" id="PTHR30175:SF1">
    <property type="entry name" value="PTS SYSTEM ARBUTIN-, CELLOBIOSE-, AND SALICIN-SPECIFIC EIIBC COMPONENT-RELATED"/>
    <property type="match status" value="1"/>
</dbReference>
<evidence type="ECO:0000256" key="5">
    <source>
        <dbReference type="ARBA" id="ARBA00022679"/>
    </source>
</evidence>
<feature type="transmembrane region" description="Helical" evidence="12">
    <location>
        <begin position="145"/>
        <end position="164"/>
    </location>
</feature>
<feature type="transmembrane region" description="Helical" evidence="12">
    <location>
        <begin position="356"/>
        <end position="376"/>
    </location>
</feature>
<evidence type="ECO:0000256" key="8">
    <source>
        <dbReference type="ARBA" id="ARBA00022777"/>
    </source>
</evidence>
<evidence type="ECO:0000259" key="13">
    <source>
        <dbReference type="PROSITE" id="PS51098"/>
    </source>
</evidence>
<dbReference type="FunFam" id="3.30.1360.60:FF:000001">
    <property type="entry name" value="PTS system glucose-specific IIBC component PtsG"/>
    <property type="match status" value="1"/>
</dbReference>
<evidence type="ECO:0000256" key="4">
    <source>
        <dbReference type="ARBA" id="ARBA00022597"/>
    </source>
</evidence>
<feature type="transmembrane region" description="Helical" evidence="12">
    <location>
        <begin position="176"/>
        <end position="195"/>
    </location>
</feature>
<dbReference type="InterPro" id="IPR050558">
    <property type="entry name" value="PTS_Sugar-Specific_Components"/>
</dbReference>
<accession>F2NAA1</accession>
<keyword evidence="9 12" id="KW-1133">Transmembrane helix</keyword>
<evidence type="ECO:0000256" key="12">
    <source>
        <dbReference type="SAM" id="Phobius"/>
    </source>
</evidence>
<evidence type="ECO:0000313" key="16">
    <source>
        <dbReference type="Proteomes" id="UP000006851"/>
    </source>
</evidence>
<dbReference type="InterPro" id="IPR001996">
    <property type="entry name" value="PTS_IIB_1"/>
</dbReference>
<dbReference type="PANTHER" id="PTHR30175">
    <property type="entry name" value="PHOSPHOTRANSFERASE SYSTEM TRANSPORT PROTEIN"/>
    <property type="match status" value="1"/>
</dbReference>
<dbReference type="Gene3D" id="3.30.1360.60">
    <property type="entry name" value="Glucose permease domain IIB"/>
    <property type="match status" value="1"/>
</dbReference>
<evidence type="ECO:0000313" key="15">
    <source>
        <dbReference type="EMBL" id="AEB06287.1"/>
    </source>
</evidence>
<evidence type="ECO:0000259" key="14">
    <source>
        <dbReference type="PROSITE" id="PS51103"/>
    </source>
</evidence>
<dbReference type="GO" id="GO:0008982">
    <property type="term" value="F:protein-N(PI)-phosphohistidine-sugar phosphotransferase activity"/>
    <property type="evidence" value="ECO:0007669"/>
    <property type="project" value="InterPro"/>
</dbReference>
<dbReference type="GO" id="GO:0016301">
    <property type="term" value="F:kinase activity"/>
    <property type="evidence" value="ECO:0007669"/>
    <property type="project" value="UniProtKB-KW"/>
</dbReference>
<protein>
    <submittedName>
        <fullName evidence="15">Protein-N(Pi)-phosphohistidine--sugarphosphotran sferase</fullName>
        <ecNumber evidence="15">2.7.1.69</ecNumber>
    </submittedName>
</protein>
<keyword evidence="7 12" id="KW-0812">Transmembrane</keyword>
<keyword evidence="10 12" id="KW-0472">Membrane</keyword>
<dbReference type="RefSeq" id="WP_013708030.1">
    <property type="nucleotide sequence ID" value="NC_015389.1"/>
</dbReference>
<gene>
    <name evidence="15" type="ordered locus">Corgl_0160</name>
</gene>
<feature type="transmembrane region" description="Helical" evidence="12">
    <location>
        <begin position="251"/>
        <end position="281"/>
    </location>
</feature>
<dbReference type="eggNOG" id="COG1264">
    <property type="taxonomic scope" value="Bacteria"/>
</dbReference>
<dbReference type="PROSITE" id="PS51103">
    <property type="entry name" value="PTS_EIIC_TYPE_1"/>
    <property type="match status" value="1"/>
</dbReference>
<comment type="subcellular location">
    <subcellularLocation>
        <location evidence="1">Cell membrane</location>
        <topology evidence="1">Multi-pass membrane protein</topology>
    </subcellularLocation>
</comment>
<evidence type="ECO:0000256" key="2">
    <source>
        <dbReference type="ARBA" id="ARBA00022448"/>
    </source>
</evidence>
<feature type="transmembrane region" description="Helical" evidence="12">
    <location>
        <begin position="427"/>
        <end position="448"/>
    </location>
</feature>
<dbReference type="PROSITE" id="PS51098">
    <property type="entry name" value="PTS_EIIB_TYPE_1"/>
    <property type="match status" value="1"/>
</dbReference>
<feature type="domain" description="PTS EIIC type-1" evidence="14">
    <location>
        <begin position="107"/>
        <end position="460"/>
    </location>
</feature>
<dbReference type="AlphaFoldDB" id="F2NAA1"/>
<feature type="transmembrane region" description="Helical" evidence="12">
    <location>
        <begin position="396"/>
        <end position="420"/>
    </location>
</feature>
<evidence type="ECO:0000256" key="3">
    <source>
        <dbReference type="ARBA" id="ARBA00022475"/>
    </source>
</evidence>
<dbReference type="OrthoDB" id="3187794at2"/>
<evidence type="ECO:0000256" key="11">
    <source>
        <dbReference type="PROSITE-ProRule" id="PRU00421"/>
    </source>
</evidence>
<dbReference type="InterPro" id="IPR013013">
    <property type="entry name" value="PTS_EIIC_1"/>
</dbReference>
<dbReference type="EMBL" id="CP002628">
    <property type="protein sequence ID" value="AEB06287.1"/>
    <property type="molecule type" value="Genomic_DNA"/>
</dbReference>
<dbReference type="Proteomes" id="UP000006851">
    <property type="component" value="Chromosome"/>
</dbReference>
<evidence type="ECO:0000256" key="6">
    <source>
        <dbReference type="ARBA" id="ARBA00022683"/>
    </source>
</evidence>
<dbReference type="GO" id="GO:0090589">
    <property type="term" value="F:protein-phosphocysteine-trehalose phosphotransferase system transporter activity"/>
    <property type="evidence" value="ECO:0007669"/>
    <property type="project" value="TreeGrafter"/>
</dbReference>
<dbReference type="CDD" id="cd00212">
    <property type="entry name" value="PTS_IIB_glc"/>
    <property type="match status" value="1"/>
</dbReference>
<evidence type="ECO:0000256" key="1">
    <source>
        <dbReference type="ARBA" id="ARBA00004651"/>
    </source>
</evidence>
<reference evidence="16" key="1">
    <citation type="journal article" date="2013" name="Stand. Genomic Sci.">
        <title>Complete genome sequence of Coriobacterium glomerans type strain (PW2(T)) from the midgut of Pyrrhocoris apterus L. (red soldier bug).</title>
        <authorList>
            <person name="Stackebrandt E."/>
            <person name="Zeytun A."/>
            <person name="Lapidus A."/>
            <person name="Nolan M."/>
            <person name="Lucas S."/>
            <person name="Hammon N."/>
            <person name="Deshpande S."/>
            <person name="Cheng J.F."/>
            <person name="Tapia R."/>
            <person name="Goodwin L.A."/>
            <person name="Pitluck S."/>
            <person name="Liolios K."/>
            <person name="Pagani I."/>
            <person name="Ivanova N."/>
            <person name="Mavromatis K."/>
            <person name="Mikhailova N."/>
            <person name="Huntemann M."/>
            <person name="Pati A."/>
            <person name="Chen A."/>
            <person name="Palaniappan K."/>
            <person name="Chang Y.J."/>
            <person name="Land M."/>
            <person name="Hauser L."/>
            <person name="Rohde M."/>
            <person name="Pukall R."/>
            <person name="Goker M."/>
            <person name="Detter J.C."/>
            <person name="Woyke T."/>
            <person name="Bristow J."/>
            <person name="Eisen J.A."/>
            <person name="Markowitz V."/>
            <person name="Hugenholtz P."/>
            <person name="Kyrpides N.C."/>
            <person name="Klenk H.P."/>
        </authorList>
    </citation>
    <scope>NUCLEOTIDE SEQUENCE</scope>
    <source>
        <strain evidence="16">ATCC 49209 / DSM 20642 / JCM 10262 / PW2</strain>
    </source>
</reference>
<keyword evidence="3" id="KW-1003">Cell membrane</keyword>
<name>F2NAA1_CORGP</name>
<dbReference type="InterPro" id="IPR003352">
    <property type="entry name" value="PTS_EIIC"/>
</dbReference>
<keyword evidence="5 15" id="KW-0808">Transferase</keyword>
<feature type="active site" description="Phosphocysteine intermediate; for EIIB activity" evidence="11">
    <location>
        <position position="26"/>
    </location>
</feature>
<keyword evidence="4" id="KW-0762">Sugar transport</keyword>
<proteinExistence type="predicted"/>
<dbReference type="Pfam" id="PF00367">
    <property type="entry name" value="PTS_EIIB"/>
    <property type="match status" value="1"/>
</dbReference>
<keyword evidence="2" id="KW-0813">Transport</keyword>
<keyword evidence="8" id="KW-0418">Kinase</keyword>
<dbReference type="InterPro" id="IPR018113">
    <property type="entry name" value="PTrfase_EIIB_Cys"/>
</dbReference>
<sequence>MNTRETALCILREIGGKDNIKSLTHCVTRLRFSLNSFAPASEARVKQIPGVLGVVRQGGQFQVIIGQSVEVVYNEIINDIPDLSPSAQEVDHRRNPTQGGIINKALDTIAGIFTPIMPVVAGSGMIKALLSILVLAKLIDLDGRTYYFLNFIADAGYYFLPIYLAASAARKFRCNMYMAMFLGGILLHPSFSALGKSGDFISVLNLPVRVVTYSSSVIPIVMIVFTYSFVEQFLEKRLPSAIKFIAKPLCSLMIMAPLSFLVLGPLGSFLGDVIVGGLLAIQQIAPWILPMVIGAFMPFLVMTGMHYSLLPAYVSSLSSLGYETVIGPGNLPSNIAQGAACLCVSLKSRNREFKQLSITSGISALLGITEPALFGVNLRLKKPLIAIAIGGGMGGLYAGITGVMRFGGGGAGLAALGLYVGENPLNILNALVSCVIAFLVTFLLTWFIGFDDISTEVSDEGSKTAVAS</sequence>
<evidence type="ECO:0000256" key="7">
    <source>
        <dbReference type="ARBA" id="ARBA00022692"/>
    </source>
</evidence>
<keyword evidence="6" id="KW-0598">Phosphotransferase system</keyword>
<feature type="transmembrane region" description="Helical" evidence="12">
    <location>
        <begin position="210"/>
        <end position="230"/>
    </location>
</feature>
<dbReference type="GO" id="GO:0005886">
    <property type="term" value="C:plasma membrane"/>
    <property type="evidence" value="ECO:0007669"/>
    <property type="project" value="UniProtKB-SubCell"/>
</dbReference>
<dbReference type="eggNOG" id="COG1263">
    <property type="taxonomic scope" value="Bacteria"/>
</dbReference>
<dbReference type="Pfam" id="PF02378">
    <property type="entry name" value="PTS_EIIC"/>
    <property type="match status" value="1"/>
</dbReference>
<dbReference type="STRING" id="700015.Corgl_0160"/>
<dbReference type="GO" id="GO:0015771">
    <property type="term" value="P:trehalose transport"/>
    <property type="evidence" value="ECO:0007669"/>
    <property type="project" value="TreeGrafter"/>
</dbReference>
<evidence type="ECO:0000256" key="9">
    <source>
        <dbReference type="ARBA" id="ARBA00022989"/>
    </source>
</evidence>
<feature type="domain" description="PTS EIIB type-1" evidence="13">
    <location>
        <begin position="4"/>
        <end position="86"/>
    </location>
</feature>
<evidence type="ECO:0000256" key="10">
    <source>
        <dbReference type="ARBA" id="ARBA00023136"/>
    </source>
</evidence>
<dbReference type="InterPro" id="IPR036878">
    <property type="entry name" value="Glu_permease_IIB"/>
</dbReference>
<keyword evidence="16" id="KW-1185">Reference proteome</keyword>
<feature type="transmembrane region" description="Helical" evidence="12">
    <location>
        <begin position="119"/>
        <end position="139"/>
    </location>
</feature>
<dbReference type="EC" id="2.7.1.69" evidence="15"/>
<organism evidence="15 16">
    <name type="scientific">Coriobacterium glomerans (strain ATCC 49209 / DSM 20642 / JCM 10262 / PW2)</name>
    <dbReference type="NCBI Taxonomy" id="700015"/>
    <lineage>
        <taxon>Bacteria</taxon>
        <taxon>Bacillati</taxon>
        <taxon>Actinomycetota</taxon>
        <taxon>Coriobacteriia</taxon>
        <taxon>Coriobacteriales</taxon>
        <taxon>Coriobacteriaceae</taxon>
        <taxon>Coriobacterium</taxon>
    </lineage>
</organism>